<dbReference type="KEGG" id="fcs:TRV642_0299"/>
<dbReference type="EC" id="2.4.1.-" evidence="3"/>
<reference evidence="3" key="1">
    <citation type="submission" date="2022-09" db="EMBL/GenBank/DDBJ databases">
        <authorList>
            <person name="Duchaud E."/>
        </authorList>
    </citation>
    <scope>NUCLEOTIDE SEQUENCE</scope>
    <source>
        <strain evidence="3">TRV642</strain>
    </source>
</reference>
<dbReference type="InterPro" id="IPR001296">
    <property type="entry name" value="Glyco_trans_1"/>
</dbReference>
<evidence type="ECO:0000313" key="4">
    <source>
        <dbReference type="Proteomes" id="UP001152749"/>
    </source>
</evidence>
<evidence type="ECO:0000313" key="3">
    <source>
        <dbReference type="EMBL" id="CAI2765377.1"/>
    </source>
</evidence>
<proteinExistence type="predicted"/>
<dbReference type="Proteomes" id="UP001152749">
    <property type="component" value="Chromosome"/>
</dbReference>
<keyword evidence="3" id="KW-0328">Glycosyltransferase</keyword>
<feature type="domain" description="Glycosyltransferase subfamily 4-like N-terminal" evidence="2">
    <location>
        <begin position="13"/>
        <end position="160"/>
    </location>
</feature>
<dbReference type="Pfam" id="PF00534">
    <property type="entry name" value="Glycos_transf_1"/>
    <property type="match status" value="1"/>
</dbReference>
<feature type="domain" description="Glycosyl transferase family 1" evidence="1">
    <location>
        <begin position="174"/>
        <end position="332"/>
    </location>
</feature>
<dbReference type="SUPFAM" id="SSF53756">
    <property type="entry name" value="UDP-Glycosyltransferase/glycogen phosphorylase"/>
    <property type="match status" value="1"/>
</dbReference>
<dbReference type="CDD" id="cd03811">
    <property type="entry name" value="GT4_GT28_WabH-like"/>
    <property type="match status" value="1"/>
</dbReference>
<dbReference type="PANTHER" id="PTHR12526">
    <property type="entry name" value="GLYCOSYLTRANSFERASE"/>
    <property type="match status" value="1"/>
</dbReference>
<dbReference type="RefSeq" id="WP_263361931.1">
    <property type="nucleotide sequence ID" value="NZ_OX336425.1"/>
</dbReference>
<dbReference type="EMBL" id="OX336425">
    <property type="protein sequence ID" value="CAI2765377.1"/>
    <property type="molecule type" value="Genomic_DNA"/>
</dbReference>
<dbReference type="Gene3D" id="3.40.50.2000">
    <property type="entry name" value="Glycogen Phosphorylase B"/>
    <property type="match status" value="2"/>
</dbReference>
<dbReference type="PANTHER" id="PTHR12526:SF630">
    <property type="entry name" value="GLYCOSYLTRANSFERASE"/>
    <property type="match status" value="1"/>
</dbReference>
<evidence type="ECO:0000259" key="2">
    <source>
        <dbReference type="Pfam" id="PF13439"/>
    </source>
</evidence>
<dbReference type="AlphaFoldDB" id="A0A9W4TCE5"/>
<name>A0A9W4TCE5_9FLAO</name>
<gene>
    <name evidence="3" type="ORF">TRV642_0299</name>
</gene>
<dbReference type="Pfam" id="PF13439">
    <property type="entry name" value="Glyco_transf_4"/>
    <property type="match status" value="1"/>
</dbReference>
<protein>
    <submittedName>
        <fullName evidence="3">Alpha-1,4-N-acetylgalactosamine transferase PglH</fullName>
        <ecNumber evidence="3">2.4.1.-</ecNumber>
    </submittedName>
</protein>
<dbReference type="GO" id="GO:0016757">
    <property type="term" value="F:glycosyltransferase activity"/>
    <property type="evidence" value="ECO:0007669"/>
    <property type="project" value="UniProtKB-KW"/>
</dbReference>
<sequence>MRIVQIIDSLNAGGAERMAVNYANALGKKVQFSGLIATRSEGVLKKQIDPQVSYLFLKKKNRIDFNAIFRLRNYLTRNKIEIIHAHSSSFFIAVLVKLTLPGVKIIWHDHYGIRAKEVKEENKVLIFLSVFFSSIFVVNHQLESWSKKNMKCSRVFFIPNFAVSELENRQITNLKGKEGKRIVFLANLKRPKNHILILEVFLDLKLREYGWTLHLIGKDYNDSYSCILKEFIESNSLQDCIHLYGEQNDVKYILSQASIGVLASTDEGFPVTLIEYALANLAVISTNAGYCSVIIQNNRNGLLFDPSSISEVKNQLLKLIEDGIFREKIGDNFNKSVLENYSEEIVIEKLILAYKISK</sequence>
<organism evidence="3 4">
    <name type="scientific">Flavobacterium collinsii</name>
    <dbReference type="NCBI Taxonomy" id="1114861"/>
    <lineage>
        <taxon>Bacteria</taxon>
        <taxon>Pseudomonadati</taxon>
        <taxon>Bacteroidota</taxon>
        <taxon>Flavobacteriia</taxon>
        <taxon>Flavobacteriales</taxon>
        <taxon>Flavobacteriaceae</taxon>
        <taxon>Flavobacterium</taxon>
    </lineage>
</organism>
<accession>A0A9W4TCE5</accession>
<dbReference type="InterPro" id="IPR028098">
    <property type="entry name" value="Glyco_trans_4-like_N"/>
</dbReference>
<keyword evidence="3" id="KW-0808">Transferase</keyword>
<evidence type="ECO:0000259" key="1">
    <source>
        <dbReference type="Pfam" id="PF00534"/>
    </source>
</evidence>